<keyword evidence="4" id="KW-1185">Reference proteome</keyword>
<dbReference type="InterPro" id="IPR012337">
    <property type="entry name" value="RNaseH-like_sf"/>
</dbReference>
<accession>A0AAX4J442</accession>
<dbReference type="CDD" id="cd09276">
    <property type="entry name" value="Rnase_HI_RT_non_LTR"/>
    <property type="match status" value="1"/>
</dbReference>
<organism evidence="3 4">
    <name type="scientific">Colletotrichum destructivum</name>
    <dbReference type="NCBI Taxonomy" id="34406"/>
    <lineage>
        <taxon>Eukaryota</taxon>
        <taxon>Fungi</taxon>
        <taxon>Dikarya</taxon>
        <taxon>Ascomycota</taxon>
        <taxon>Pezizomycotina</taxon>
        <taxon>Sordariomycetes</taxon>
        <taxon>Hypocreomycetidae</taxon>
        <taxon>Glomerellales</taxon>
        <taxon>Glomerellaceae</taxon>
        <taxon>Colletotrichum</taxon>
        <taxon>Colletotrichum destructivum species complex</taxon>
    </lineage>
</organism>
<dbReference type="PANTHER" id="PTHR33481:SF1">
    <property type="entry name" value="ENDONUCLEASE_EXONUCLEASE_PHOSPHATASE DOMAIN-CONTAINING PROTEIN-RELATED"/>
    <property type="match status" value="1"/>
</dbReference>
<protein>
    <submittedName>
        <fullName evidence="3">Reverse transcriptase domain, ribonuclease H domain, ribonuclease H-like superfamily</fullName>
    </submittedName>
</protein>
<evidence type="ECO:0000313" key="4">
    <source>
        <dbReference type="Proteomes" id="UP001322277"/>
    </source>
</evidence>
<dbReference type="Pfam" id="PF00078">
    <property type="entry name" value="RVT_1"/>
    <property type="match status" value="1"/>
</dbReference>
<sequence>MPLSPILYLFYNADLLDSCNEAEDTTATGFIDDVAILAVGNSTEETCRKLQEALRKAETWAFTHASVFAPEKFQLTHFTRAKTRINTDSPLQSQWGEIEPKTTCKYLGLTMDSTLKWKPHINETERKVTNIITALSSPGSSTWGVRTREMRIIYKGVAIPQMMYACSLWSNSGWGEKGYTKKTLHRVQRLQARAARAISGAYRATSFPALDVEMHLLPVEQQIWKHNIDTISRTGMAGAPARRGRKMSPRQTITKRLLDGQEAISQEPEHILPFVTPLWWQGPRIHIVGGAEQAEKEHQRCLEQSTNAFHIYTDGSGIDGQIGAAAVCTTTQQTSKSHMGDDTTSTVYAGELQGIILALKMAQADKQNGNQRSKVFIHTDNQAAIRSSAKPKEKSGSYLLKIIADKTQALREQGLNVELRWVPAHTGIQGNEAADAAAKEATG</sequence>
<dbReference type="PROSITE" id="PS50879">
    <property type="entry name" value="RNASE_H_1"/>
    <property type="match status" value="1"/>
</dbReference>
<dbReference type="GO" id="GO:0003676">
    <property type="term" value="F:nucleic acid binding"/>
    <property type="evidence" value="ECO:0007669"/>
    <property type="project" value="InterPro"/>
</dbReference>
<dbReference type="GO" id="GO:0004523">
    <property type="term" value="F:RNA-DNA hybrid ribonuclease activity"/>
    <property type="evidence" value="ECO:0007669"/>
    <property type="project" value="InterPro"/>
</dbReference>
<dbReference type="Pfam" id="PF00075">
    <property type="entry name" value="RNase_H"/>
    <property type="match status" value="1"/>
</dbReference>
<dbReference type="InterPro" id="IPR002156">
    <property type="entry name" value="RNaseH_domain"/>
</dbReference>
<dbReference type="GeneID" id="87951873"/>
<evidence type="ECO:0000259" key="1">
    <source>
        <dbReference type="PROSITE" id="PS50878"/>
    </source>
</evidence>
<dbReference type="AlphaFoldDB" id="A0AAX4J442"/>
<dbReference type="Gene3D" id="3.30.420.10">
    <property type="entry name" value="Ribonuclease H-like superfamily/Ribonuclease H"/>
    <property type="match status" value="1"/>
</dbReference>
<dbReference type="PANTHER" id="PTHR33481">
    <property type="entry name" value="REVERSE TRANSCRIPTASE"/>
    <property type="match status" value="1"/>
</dbReference>
<dbReference type="InterPro" id="IPR036397">
    <property type="entry name" value="RNaseH_sf"/>
</dbReference>
<dbReference type="EMBL" id="CP137315">
    <property type="protein sequence ID" value="WQF90359.1"/>
    <property type="molecule type" value="Genomic_DNA"/>
</dbReference>
<evidence type="ECO:0000259" key="2">
    <source>
        <dbReference type="PROSITE" id="PS50879"/>
    </source>
</evidence>
<reference evidence="4" key="1">
    <citation type="journal article" date="2023" name="bioRxiv">
        <title>Complete genome of the Medicago anthracnose fungus, Colletotrichum destructivum, reveals a mini-chromosome-like region within a core chromosome.</title>
        <authorList>
            <person name="Lapalu N."/>
            <person name="Simon A."/>
            <person name="Lu A."/>
            <person name="Plaumann P.-L."/>
            <person name="Amselem J."/>
            <person name="Pigne S."/>
            <person name="Auger A."/>
            <person name="Koch C."/>
            <person name="Dallery J.-F."/>
            <person name="O'Connell R.J."/>
        </authorList>
    </citation>
    <scope>NUCLEOTIDE SEQUENCE [LARGE SCALE GENOMIC DNA]</scope>
    <source>
        <strain evidence="4">CBS 520.97</strain>
    </source>
</reference>
<dbReference type="KEGG" id="cdet:87951873"/>
<dbReference type="RefSeq" id="XP_062787580.1">
    <property type="nucleotide sequence ID" value="XM_062931529.1"/>
</dbReference>
<proteinExistence type="predicted"/>
<dbReference type="InterPro" id="IPR000477">
    <property type="entry name" value="RT_dom"/>
</dbReference>
<gene>
    <name evidence="3" type="ORF">CDEST_15373</name>
</gene>
<evidence type="ECO:0000313" key="3">
    <source>
        <dbReference type="EMBL" id="WQF90359.1"/>
    </source>
</evidence>
<dbReference type="SUPFAM" id="SSF53098">
    <property type="entry name" value="Ribonuclease H-like"/>
    <property type="match status" value="1"/>
</dbReference>
<dbReference type="Proteomes" id="UP001322277">
    <property type="component" value="Chromosome 11"/>
</dbReference>
<feature type="domain" description="Reverse transcriptase" evidence="1">
    <location>
        <begin position="1"/>
        <end position="111"/>
    </location>
</feature>
<name>A0AAX4J442_9PEZI</name>
<dbReference type="PROSITE" id="PS50878">
    <property type="entry name" value="RT_POL"/>
    <property type="match status" value="1"/>
</dbReference>
<feature type="domain" description="RNase H type-1" evidence="2">
    <location>
        <begin position="305"/>
        <end position="443"/>
    </location>
</feature>